<dbReference type="SUPFAM" id="SSF69047">
    <property type="entry name" value="Hypothetical protein YjbJ"/>
    <property type="match status" value="1"/>
</dbReference>
<feature type="domain" description="CsbD-like" evidence="3">
    <location>
        <begin position="4"/>
        <end position="56"/>
    </location>
</feature>
<dbReference type="EMBL" id="CP016620">
    <property type="protein sequence ID" value="ANY85003.1"/>
    <property type="molecule type" value="Genomic_DNA"/>
</dbReference>
<evidence type="ECO:0000256" key="2">
    <source>
        <dbReference type="SAM" id="MobiDB-lite"/>
    </source>
</evidence>
<dbReference type="RefSeq" id="WP_099515825.1">
    <property type="nucleotide sequence ID" value="NZ_CP016620.1"/>
</dbReference>
<dbReference type="OrthoDB" id="9796058at2"/>
<dbReference type="PANTHER" id="PTHR34977">
    <property type="entry name" value="UPF0337 PROTEIN YJBJ"/>
    <property type="match status" value="1"/>
</dbReference>
<proteinExistence type="inferred from homology"/>
<organism evidence="4">
    <name type="scientific">Microvirga ossetica</name>
    <dbReference type="NCBI Taxonomy" id="1882682"/>
    <lineage>
        <taxon>Bacteria</taxon>
        <taxon>Pseudomonadati</taxon>
        <taxon>Pseudomonadota</taxon>
        <taxon>Alphaproteobacteria</taxon>
        <taxon>Hyphomicrobiales</taxon>
        <taxon>Methylobacteriaceae</taxon>
        <taxon>Microvirga</taxon>
    </lineage>
</organism>
<dbReference type="AlphaFoldDB" id="A0A1B2EYI5"/>
<dbReference type="InterPro" id="IPR008462">
    <property type="entry name" value="CsbD"/>
</dbReference>
<geneLocation type="plasmid" evidence="4">
    <name>unnamed4</name>
</geneLocation>
<gene>
    <name evidence="4" type="ORF">BB934_43075</name>
</gene>
<protein>
    <submittedName>
        <fullName evidence="4">CsbD-like protein</fullName>
    </submittedName>
</protein>
<feature type="region of interest" description="Disordered" evidence="2">
    <location>
        <begin position="1"/>
        <end position="61"/>
    </location>
</feature>
<dbReference type="InterPro" id="IPR036629">
    <property type="entry name" value="YjbJ_sf"/>
</dbReference>
<dbReference type="InterPro" id="IPR050423">
    <property type="entry name" value="UPF0337_stress_rsp"/>
</dbReference>
<dbReference type="Gene3D" id="1.10.1470.10">
    <property type="entry name" value="YjbJ"/>
    <property type="match status" value="1"/>
</dbReference>
<dbReference type="Pfam" id="PF05532">
    <property type="entry name" value="CsbD"/>
    <property type="match status" value="1"/>
</dbReference>
<comment type="similarity">
    <text evidence="1">Belongs to the UPF0337 (CsbD) family.</text>
</comment>
<reference evidence="4" key="1">
    <citation type="submission" date="2016-07" db="EMBL/GenBank/DDBJ databases">
        <title>Microvirga ossetica sp. nov. a new species of rhizobia isolated from root nodules of the legume species Vicia alpestris Steven originated from North Ossetia region in the Caucasus.</title>
        <authorList>
            <person name="Safronova V.I."/>
            <person name="Kuznetsova I.G."/>
            <person name="Sazanova A.L."/>
            <person name="Belimov A."/>
            <person name="Andronov E."/>
            <person name="Osledkin Y.S."/>
            <person name="Onishchuk O.P."/>
            <person name="Kurchak O.N."/>
            <person name="Shaposhnikov A.I."/>
            <person name="Willems A."/>
            <person name="Tikhonovich I.A."/>
        </authorList>
    </citation>
    <scope>NUCLEOTIDE SEQUENCE [LARGE SCALE GENOMIC DNA]</scope>
    <source>
        <strain evidence="4">V5/3M</strain>
        <plasmid evidence="4">unnamed4</plasmid>
    </source>
</reference>
<evidence type="ECO:0000256" key="1">
    <source>
        <dbReference type="ARBA" id="ARBA00009129"/>
    </source>
</evidence>
<dbReference type="PANTHER" id="PTHR34977:SF1">
    <property type="entry name" value="UPF0337 PROTEIN YJBJ"/>
    <property type="match status" value="1"/>
</dbReference>
<feature type="compositionally biased region" description="Basic and acidic residues" evidence="2">
    <location>
        <begin position="52"/>
        <end position="61"/>
    </location>
</feature>
<evidence type="ECO:0000259" key="3">
    <source>
        <dbReference type="Pfam" id="PF05532"/>
    </source>
</evidence>
<dbReference type="KEGG" id="moc:BB934_43075"/>
<accession>A0A1B2EYI5</accession>
<name>A0A1B2EYI5_9HYPH</name>
<keyword evidence="4" id="KW-0614">Plasmid</keyword>
<sequence length="61" mass="6315">MDKDRIKGAAKEAKGAVKESIGKVTGDTKTEAEGAVEKKAGRAQNAVGGAKDSVRDTLKSR</sequence>
<feature type="compositionally biased region" description="Basic and acidic residues" evidence="2">
    <location>
        <begin position="1"/>
        <end position="40"/>
    </location>
</feature>
<evidence type="ECO:0000313" key="4">
    <source>
        <dbReference type="EMBL" id="ANY85003.1"/>
    </source>
</evidence>